<protein>
    <submittedName>
        <fullName evidence="3">Uncharacterized protein</fullName>
    </submittedName>
</protein>
<dbReference type="Proteomes" id="UP001387215">
    <property type="component" value="Unassembled WGS sequence"/>
</dbReference>
<name>A0AAU8MXH6_9GAMM</name>
<dbReference type="AlphaFoldDB" id="A0AAU8MXH6"/>
<accession>A0AAU8MXH6</accession>
<feature type="signal peptide" evidence="1">
    <location>
        <begin position="1"/>
        <end position="19"/>
    </location>
</feature>
<keyword evidence="4" id="KW-1185">Reference proteome</keyword>
<evidence type="ECO:0000313" key="4">
    <source>
        <dbReference type="Proteomes" id="UP001387215"/>
    </source>
</evidence>
<feature type="chain" id="PRO_5043650259" evidence="1">
    <location>
        <begin position="20"/>
        <end position="133"/>
    </location>
</feature>
<dbReference type="EMBL" id="CP159925">
    <property type="protein sequence ID" value="XCO76292.1"/>
    <property type="molecule type" value="Genomic_DNA"/>
</dbReference>
<organism evidence="3">
    <name type="scientific">Lysobacter firmicutimachus</name>
    <dbReference type="NCBI Taxonomy" id="1792846"/>
    <lineage>
        <taxon>Bacteria</taxon>
        <taxon>Pseudomonadati</taxon>
        <taxon>Pseudomonadota</taxon>
        <taxon>Gammaproteobacteria</taxon>
        <taxon>Lysobacterales</taxon>
        <taxon>Lysobacteraceae</taxon>
        <taxon>Lysobacter</taxon>
    </lineage>
</organism>
<sequence length="133" mass="14298">MRSPALLLCLLLPASPVPAADDGPAGAIASVARATGMSYRFGARCGFDPDLLRRHKSKFQAEANTANAALPAGQAVDIAAEFQVGFDEADRFYDGIKDTPQRGMVCQQFARQIEQAVEHPSVLSLPTRAMRPR</sequence>
<keyword evidence="1" id="KW-0732">Signal</keyword>
<reference evidence="3" key="2">
    <citation type="submission" date="2024-06" db="EMBL/GenBank/DDBJ databases">
        <authorList>
            <person name="Li S."/>
        </authorList>
    </citation>
    <scope>NUCLEOTIDE SEQUENCE</scope>
    <source>
        <strain evidence="3">SR10</strain>
    </source>
</reference>
<proteinExistence type="predicted"/>
<dbReference type="EMBL" id="JBANDL010000002">
    <property type="protein sequence ID" value="MEI2457314.1"/>
    <property type="molecule type" value="Genomic_DNA"/>
</dbReference>
<reference evidence="2 4" key="1">
    <citation type="submission" date="2024-02" db="EMBL/GenBank/DDBJ databases">
        <title>Lysobacter Genome Sequencing and Mining.</title>
        <authorList>
            <person name="Bierman J."/>
            <person name="Walker M.C."/>
        </authorList>
    </citation>
    <scope>NUCLEOTIDE SEQUENCE [LARGE SCALE GENOMIC DNA]</scope>
    <source>
        <strain evidence="2 4">PB6250</strain>
    </source>
</reference>
<gene>
    <name evidence="3" type="ORF">ABU614_05740</name>
    <name evidence="2" type="ORF">V2J18_21900</name>
</gene>
<dbReference type="RefSeq" id="WP_336132891.1">
    <property type="nucleotide sequence ID" value="NZ_CP159925.1"/>
</dbReference>
<evidence type="ECO:0000313" key="2">
    <source>
        <dbReference type="EMBL" id="MEI2457314.1"/>
    </source>
</evidence>
<evidence type="ECO:0000256" key="1">
    <source>
        <dbReference type="SAM" id="SignalP"/>
    </source>
</evidence>
<evidence type="ECO:0000313" key="3">
    <source>
        <dbReference type="EMBL" id="XCO76292.1"/>
    </source>
</evidence>